<gene>
    <name evidence="3" type="ORF">C0601_05690</name>
</gene>
<dbReference type="Gene3D" id="3.40.50.1820">
    <property type="entry name" value="alpha/beta hydrolase"/>
    <property type="match status" value="1"/>
</dbReference>
<dbReference type="EMBL" id="PKTG01000072">
    <property type="protein sequence ID" value="PLX18086.1"/>
    <property type="molecule type" value="Genomic_DNA"/>
</dbReference>
<accession>A0A2N5ZHG3</accession>
<evidence type="ECO:0000313" key="3">
    <source>
        <dbReference type="EMBL" id="PLX18086.1"/>
    </source>
</evidence>
<dbReference type="GO" id="GO:0016787">
    <property type="term" value="F:hydrolase activity"/>
    <property type="evidence" value="ECO:0007669"/>
    <property type="project" value="UniProtKB-KW"/>
</dbReference>
<reference evidence="3 4" key="1">
    <citation type="submission" date="2017-11" db="EMBL/GenBank/DDBJ databases">
        <title>Genome-resolved metagenomics identifies genetic mobility, metabolic interactions, and unexpected diversity in perchlorate-reducing communities.</title>
        <authorList>
            <person name="Barnum T.P."/>
            <person name="Figueroa I.A."/>
            <person name="Carlstrom C.I."/>
            <person name="Lucas L.N."/>
            <person name="Engelbrektson A.L."/>
            <person name="Coates J.D."/>
        </authorList>
    </citation>
    <scope>NUCLEOTIDE SEQUENCE [LARGE SCALE GENOMIC DNA]</scope>
    <source>
        <strain evidence="3">BM706</strain>
    </source>
</reference>
<evidence type="ECO:0000259" key="2">
    <source>
        <dbReference type="Pfam" id="PF20434"/>
    </source>
</evidence>
<proteinExistence type="predicted"/>
<dbReference type="SUPFAM" id="SSF53474">
    <property type="entry name" value="alpha/beta-Hydrolases"/>
    <property type="match status" value="1"/>
</dbReference>
<evidence type="ECO:0000256" key="1">
    <source>
        <dbReference type="ARBA" id="ARBA00022801"/>
    </source>
</evidence>
<organism evidence="3 4">
    <name type="scientific">Muiribacterium halophilum</name>
    <dbReference type="NCBI Taxonomy" id="2053465"/>
    <lineage>
        <taxon>Bacteria</taxon>
        <taxon>Candidatus Muiribacteriota</taxon>
        <taxon>Candidatus Muiribacteriia</taxon>
        <taxon>Candidatus Muiribacteriales</taxon>
        <taxon>Candidatus Muiribacteriaceae</taxon>
        <taxon>Candidatus Muiribacterium</taxon>
    </lineage>
</organism>
<protein>
    <recommendedName>
        <fullName evidence="2">BD-FAE-like domain-containing protein</fullName>
    </recommendedName>
</protein>
<dbReference type="AlphaFoldDB" id="A0A2N5ZHG3"/>
<dbReference type="InterPro" id="IPR029058">
    <property type="entry name" value="AB_hydrolase_fold"/>
</dbReference>
<feature type="domain" description="BD-FAE-like" evidence="2">
    <location>
        <begin position="90"/>
        <end position="196"/>
    </location>
</feature>
<comment type="caution">
    <text evidence="3">The sequence shown here is derived from an EMBL/GenBank/DDBJ whole genome shotgun (WGS) entry which is preliminary data.</text>
</comment>
<name>A0A2N5ZHG3_MUIH1</name>
<dbReference type="InterPro" id="IPR050300">
    <property type="entry name" value="GDXG_lipolytic_enzyme"/>
</dbReference>
<dbReference type="Pfam" id="PF20434">
    <property type="entry name" value="BD-FAE"/>
    <property type="match status" value="1"/>
</dbReference>
<keyword evidence="1" id="KW-0378">Hydrolase</keyword>
<evidence type="ECO:0000313" key="4">
    <source>
        <dbReference type="Proteomes" id="UP000234857"/>
    </source>
</evidence>
<dbReference type="InterPro" id="IPR049492">
    <property type="entry name" value="BD-FAE-like_dom"/>
</dbReference>
<sequence length="351" mass="40535">MDNKKTFILFFILMSIIYIYATEEVDVSYFRNYFYRLKLLGERYKIDVENLTIGEIEEEFEKLIEPPEEKLVVIPEFKNMKYGKYKDNLIDIWTPEVSGKKPVFVYFHGGSFITDDKKDLPKDLLKKCLENGIIFASANYRTANTAPYPAAMYDALTVVKYLRKNSDFYEIDEKRIAVGGNSSGGTLALWLATHDDVSLPDYPGSIANISGKICGALCIDPITSVDPFFISRVISEKGLFIPFFLPFYNVINNNELRQQQIRLKISDANPYSNINRGDYPVYMEFIGDVENDFDGNSLTQGKILHHANLGEYFYKKYKKANNKIYFYYKGNPAPKDSRINFIKEAIWEADR</sequence>
<dbReference type="Proteomes" id="UP000234857">
    <property type="component" value="Unassembled WGS sequence"/>
</dbReference>
<dbReference type="PANTHER" id="PTHR48081">
    <property type="entry name" value="AB HYDROLASE SUPERFAMILY PROTEIN C4A8.06C"/>
    <property type="match status" value="1"/>
</dbReference>